<organism evidence="2 3">
    <name type="scientific">Nematocida parisii (strain ERTm3)</name>
    <name type="common">Nematode killer fungus</name>
    <dbReference type="NCBI Taxonomy" id="935791"/>
    <lineage>
        <taxon>Eukaryota</taxon>
        <taxon>Fungi</taxon>
        <taxon>Fungi incertae sedis</taxon>
        <taxon>Microsporidia</taxon>
        <taxon>Nematocida</taxon>
    </lineage>
</organism>
<dbReference type="OMA" id="CEMENII"/>
<accession>I3EDD5</accession>
<evidence type="ECO:0000256" key="1">
    <source>
        <dbReference type="SAM" id="Phobius"/>
    </source>
</evidence>
<proteinExistence type="predicted"/>
<dbReference type="Proteomes" id="UP000002872">
    <property type="component" value="Unassembled WGS sequence"/>
</dbReference>
<sequence>MNPENIRHVVIIISILLFGYFNASLAVERQIEADLEEYKEVINRYTDTRIDAMHSHIIDLMKRFNQTKTEGHFSAIPESIKNSWDLLEMFSQSPTSEIKEILSELRSTLTSMENILDLSELEESSSQSVDLAYETIRNVGDDMHELIQFYLIIDININRMESFIIQAKEKSTL</sequence>
<protein>
    <submittedName>
        <fullName evidence="2">Uncharacterized protein</fullName>
    </submittedName>
</protein>
<dbReference type="AlphaFoldDB" id="I3EDD5"/>
<reference evidence="2" key="1">
    <citation type="submission" date="2011-01" db="EMBL/GenBank/DDBJ databases">
        <title>The Genome Sequence of Nematocida parisii strain ERTm3.</title>
        <authorList>
            <consortium name="The Broad Institute Genome Sequencing Platform"/>
            <consortium name="The Broad Institute Genome Sequencing Center for Infectious Disease"/>
            <person name="Cuomo C."/>
            <person name="Troemel E."/>
            <person name="Young S.K."/>
            <person name="Zeng Q."/>
            <person name="Gargeya S."/>
            <person name="Fitzgerald M."/>
            <person name="Haas B."/>
            <person name="Abouelleil A."/>
            <person name="Alvarado L."/>
            <person name="Arachchi H.M."/>
            <person name="Berlin A."/>
            <person name="Chapman S.B."/>
            <person name="Gearin G."/>
            <person name="Goldberg J."/>
            <person name="Griggs A."/>
            <person name="Gujja S."/>
            <person name="Hansen M."/>
            <person name="Heiman D."/>
            <person name="Howarth C."/>
            <person name="Larimer J."/>
            <person name="Lui A."/>
            <person name="MacDonald P.J.P."/>
            <person name="McCowen C."/>
            <person name="Montmayeur A."/>
            <person name="Murphy C."/>
            <person name="Neiman D."/>
            <person name="Pearson M."/>
            <person name="Priest M."/>
            <person name="Roberts A."/>
            <person name="Saif S."/>
            <person name="Shea T."/>
            <person name="Sisk P."/>
            <person name="Stolte C."/>
            <person name="Sykes S."/>
            <person name="Wortman J."/>
            <person name="Nusbaum C."/>
            <person name="Birren B."/>
        </authorList>
    </citation>
    <scope>NUCLEOTIDE SEQUENCE</scope>
    <source>
        <strain evidence="2">ERTm3</strain>
    </source>
</reference>
<keyword evidence="1" id="KW-0812">Transmembrane</keyword>
<name>I3EDD5_NEMP3</name>
<keyword evidence="1" id="KW-0472">Membrane</keyword>
<dbReference type="InParanoid" id="I3EDD5"/>
<feature type="transmembrane region" description="Helical" evidence="1">
    <location>
        <begin position="6"/>
        <end position="27"/>
    </location>
</feature>
<dbReference type="HOGENOM" id="CLU_1548021_0_0_1"/>
<gene>
    <name evidence="2" type="ORF">NEQG_02567</name>
</gene>
<dbReference type="OrthoDB" id="2190064at2759"/>
<keyword evidence="1" id="KW-1133">Transmembrane helix</keyword>
<dbReference type="EMBL" id="GL870884">
    <property type="protein sequence ID" value="EIJ87232.1"/>
    <property type="molecule type" value="Genomic_DNA"/>
</dbReference>
<dbReference type="VEuPathDB" id="MicrosporidiaDB:NEQG_02567"/>
<evidence type="ECO:0000313" key="2">
    <source>
        <dbReference type="EMBL" id="EIJ87232.1"/>
    </source>
</evidence>
<evidence type="ECO:0000313" key="3">
    <source>
        <dbReference type="Proteomes" id="UP000002872"/>
    </source>
</evidence>
<keyword evidence="3" id="KW-1185">Reference proteome</keyword>